<dbReference type="InterPro" id="IPR000587">
    <property type="entry name" value="Creatinase_N"/>
</dbReference>
<dbReference type="Proteomes" id="UP000029843">
    <property type="component" value="Unassembled WGS sequence"/>
</dbReference>
<accession>A0A099KMF0</accession>
<sequence length="360" mass="39753">MSLATFREQRLTQPHSAMLIFSDINISYLSAFTGHAATMLLTSKGNYLLTDYRYFEQAKLQATNFTVICRDRANQSLASLIEDLLFQDDCQHVGFESEHISVMQWQQIYQQISQLNKLSKIEPISGSVEALRFIKSTSEIAAIEQAAKIADTALAIMLNSVKAGITERELAIELDYQMAKLGSEEVSFATILLFGERSALPHGIPSDKQLKHGDIILIDFGAVVNGYRSDMTRTFVFGQASAEQKHIYQLVQSAQQAAIDEISEGVLGSHLYQQSANILLNSEYKKYAGEGLGHGVGLVLHEQPFIGPDCHTAIEKGCVITIEPGIYVPGWGGVRIEDDVVLTDKGLKILTKSPKNLIEL</sequence>
<evidence type="ECO:0000259" key="2">
    <source>
        <dbReference type="Pfam" id="PF01321"/>
    </source>
</evidence>
<comment type="caution">
    <text evidence="3">The sequence shown here is derived from an EMBL/GenBank/DDBJ whole genome shotgun (WGS) entry which is preliminary data.</text>
</comment>
<dbReference type="SUPFAM" id="SSF53092">
    <property type="entry name" value="Creatinase/prolidase N-terminal domain"/>
    <property type="match status" value="1"/>
</dbReference>
<feature type="domain" description="Peptidase M24" evidence="1">
    <location>
        <begin position="142"/>
        <end position="344"/>
    </location>
</feature>
<dbReference type="PANTHER" id="PTHR46112:SF3">
    <property type="entry name" value="AMINOPEPTIDASE YPDF"/>
    <property type="match status" value="1"/>
</dbReference>
<dbReference type="Pfam" id="PF00557">
    <property type="entry name" value="Peptidase_M24"/>
    <property type="match status" value="1"/>
</dbReference>
<dbReference type="PANTHER" id="PTHR46112">
    <property type="entry name" value="AMINOPEPTIDASE"/>
    <property type="match status" value="1"/>
</dbReference>
<dbReference type="Pfam" id="PF01321">
    <property type="entry name" value="Creatinase_N"/>
    <property type="match status" value="1"/>
</dbReference>
<dbReference type="AlphaFoldDB" id="A0A099KMF0"/>
<dbReference type="CDD" id="cd01092">
    <property type="entry name" value="APP-like"/>
    <property type="match status" value="1"/>
</dbReference>
<evidence type="ECO:0000313" key="4">
    <source>
        <dbReference type="Proteomes" id="UP000029843"/>
    </source>
</evidence>
<dbReference type="InterPro" id="IPR001714">
    <property type="entry name" value="Pept_M24_MAP"/>
</dbReference>
<reference evidence="3 4" key="1">
    <citation type="submission" date="2014-08" db="EMBL/GenBank/DDBJ databases">
        <title>Genomic and Phenotypic Diversity of Colwellia psychrerythraea strains from Disparate Marine Basins.</title>
        <authorList>
            <person name="Techtmann S.M."/>
            <person name="Stelling S.C."/>
            <person name="Utturkar S.M."/>
            <person name="Alshibli N."/>
            <person name="Harris A."/>
            <person name="Brown S.D."/>
            <person name="Hazen T.C."/>
        </authorList>
    </citation>
    <scope>NUCLEOTIDE SEQUENCE [LARGE SCALE GENOMIC DNA]</scope>
    <source>
        <strain evidence="3 4">ND2E</strain>
    </source>
</reference>
<feature type="domain" description="Creatinase N-terminal" evidence="2">
    <location>
        <begin position="15"/>
        <end position="134"/>
    </location>
</feature>
<dbReference type="PATRIC" id="fig|28229.4.peg.2339"/>
<dbReference type="SUPFAM" id="SSF55920">
    <property type="entry name" value="Creatinase/aminopeptidase"/>
    <property type="match status" value="1"/>
</dbReference>
<dbReference type="GO" id="GO:0008235">
    <property type="term" value="F:metalloexopeptidase activity"/>
    <property type="evidence" value="ECO:0007669"/>
    <property type="project" value="UniProtKB-ARBA"/>
</dbReference>
<gene>
    <name evidence="3" type="ORF">ND2E_3290</name>
</gene>
<dbReference type="GO" id="GO:0004177">
    <property type="term" value="F:aminopeptidase activity"/>
    <property type="evidence" value="ECO:0007669"/>
    <property type="project" value="UniProtKB-ARBA"/>
</dbReference>
<dbReference type="OrthoDB" id="9806388at2"/>
<dbReference type="Gene3D" id="3.40.350.10">
    <property type="entry name" value="Creatinase/prolidase N-terminal domain"/>
    <property type="match status" value="1"/>
</dbReference>
<dbReference type="InterPro" id="IPR000994">
    <property type="entry name" value="Pept_M24"/>
</dbReference>
<dbReference type="Gene3D" id="3.90.230.10">
    <property type="entry name" value="Creatinase/methionine aminopeptidase superfamily"/>
    <property type="match status" value="1"/>
</dbReference>
<protein>
    <submittedName>
        <fullName evidence="3">Peptidase M24</fullName>
    </submittedName>
</protein>
<dbReference type="RefSeq" id="WP_033094044.1">
    <property type="nucleotide sequence ID" value="NZ_JQED01000029.1"/>
</dbReference>
<dbReference type="EMBL" id="JQED01000029">
    <property type="protein sequence ID" value="KGJ91425.1"/>
    <property type="molecule type" value="Genomic_DNA"/>
</dbReference>
<organism evidence="3 4">
    <name type="scientific">Colwellia psychrerythraea</name>
    <name type="common">Vibrio psychroerythus</name>
    <dbReference type="NCBI Taxonomy" id="28229"/>
    <lineage>
        <taxon>Bacteria</taxon>
        <taxon>Pseudomonadati</taxon>
        <taxon>Pseudomonadota</taxon>
        <taxon>Gammaproteobacteria</taxon>
        <taxon>Alteromonadales</taxon>
        <taxon>Colwelliaceae</taxon>
        <taxon>Colwellia</taxon>
    </lineage>
</organism>
<evidence type="ECO:0000313" key="3">
    <source>
        <dbReference type="EMBL" id="KGJ91425.1"/>
    </source>
</evidence>
<proteinExistence type="predicted"/>
<name>A0A099KMF0_COLPS</name>
<dbReference type="InterPro" id="IPR036005">
    <property type="entry name" value="Creatinase/aminopeptidase-like"/>
</dbReference>
<dbReference type="InterPro" id="IPR029149">
    <property type="entry name" value="Creatin/AminoP/Spt16_N"/>
</dbReference>
<dbReference type="InterPro" id="IPR050659">
    <property type="entry name" value="Peptidase_M24B"/>
</dbReference>
<dbReference type="PRINTS" id="PR00599">
    <property type="entry name" value="MAPEPTIDASE"/>
</dbReference>
<evidence type="ECO:0000259" key="1">
    <source>
        <dbReference type="Pfam" id="PF00557"/>
    </source>
</evidence>